<comment type="caution">
    <text evidence="11">The sequence shown here is derived from an EMBL/GenBank/DDBJ whole genome shotgun (WGS) entry which is preliminary data.</text>
</comment>
<dbReference type="PANTHER" id="PTHR43821">
    <property type="entry name" value="NAD(P)H NITROREDUCTASE YDJA-RELATED"/>
    <property type="match status" value="1"/>
</dbReference>
<keyword evidence="6 8" id="KW-0560">Oxidoreductase</keyword>
<evidence type="ECO:0000313" key="11">
    <source>
        <dbReference type="EMBL" id="MDQ0435945.1"/>
    </source>
</evidence>
<accession>A0ABU0H0X1</accession>
<evidence type="ECO:0000256" key="8">
    <source>
        <dbReference type="PIRNR" id="PIRNR000232"/>
    </source>
</evidence>
<reference evidence="11 12" key="1">
    <citation type="submission" date="2023-07" db="EMBL/GenBank/DDBJ databases">
        <title>Genomic Encyclopedia of Type Strains, Phase IV (KMG-IV): sequencing the most valuable type-strain genomes for metagenomic binning, comparative biology and taxonomic classification.</title>
        <authorList>
            <person name="Goeker M."/>
        </authorList>
    </citation>
    <scope>NUCLEOTIDE SEQUENCE [LARGE SCALE GENOMIC DNA]</scope>
    <source>
        <strain evidence="11 12">B6-8</strain>
    </source>
</reference>
<evidence type="ECO:0000256" key="4">
    <source>
        <dbReference type="ARBA" id="ARBA00022643"/>
    </source>
</evidence>
<dbReference type="Proteomes" id="UP001241603">
    <property type="component" value="Unassembled WGS sequence"/>
</dbReference>
<keyword evidence="12" id="KW-1185">Reference proteome</keyword>
<gene>
    <name evidence="11" type="ORF">QO014_000315</name>
</gene>
<dbReference type="InterPro" id="IPR000415">
    <property type="entry name" value="Nitroreductase-like"/>
</dbReference>
<dbReference type="Gene3D" id="3.40.109.10">
    <property type="entry name" value="NADH Oxidase"/>
    <property type="match status" value="1"/>
</dbReference>
<name>A0ABU0H0X1_9HYPH</name>
<dbReference type="CDD" id="cd02135">
    <property type="entry name" value="YdjA-like"/>
    <property type="match status" value="1"/>
</dbReference>
<feature type="compositionally biased region" description="Polar residues" evidence="9">
    <location>
        <begin position="1"/>
        <end position="12"/>
    </location>
</feature>
<keyword evidence="7 8" id="KW-0520">NAD</keyword>
<evidence type="ECO:0000256" key="6">
    <source>
        <dbReference type="ARBA" id="ARBA00023002"/>
    </source>
</evidence>
<feature type="compositionally biased region" description="Low complexity" evidence="9">
    <location>
        <begin position="13"/>
        <end position="25"/>
    </location>
</feature>
<keyword evidence="4 8" id="KW-0288">FMN</keyword>
<evidence type="ECO:0000256" key="2">
    <source>
        <dbReference type="ARBA" id="ARBA00007118"/>
    </source>
</evidence>
<evidence type="ECO:0000313" key="12">
    <source>
        <dbReference type="Proteomes" id="UP001241603"/>
    </source>
</evidence>
<dbReference type="Pfam" id="PF00881">
    <property type="entry name" value="Nitroreductase"/>
    <property type="match status" value="1"/>
</dbReference>
<feature type="domain" description="Nitroreductase" evidence="10">
    <location>
        <begin position="53"/>
        <end position="210"/>
    </location>
</feature>
<dbReference type="PIRSF" id="PIRSF000232">
    <property type="entry name" value="YdjA"/>
    <property type="match status" value="1"/>
</dbReference>
<comment type="similarity">
    <text evidence="2 8">Belongs to the nitroreductase family.</text>
</comment>
<evidence type="ECO:0000256" key="7">
    <source>
        <dbReference type="ARBA" id="ARBA00023027"/>
    </source>
</evidence>
<evidence type="ECO:0000256" key="3">
    <source>
        <dbReference type="ARBA" id="ARBA00022630"/>
    </source>
</evidence>
<dbReference type="InterPro" id="IPR026021">
    <property type="entry name" value="YdjA-like"/>
</dbReference>
<dbReference type="EC" id="1.-.-.-" evidence="8"/>
<protein>
    <recommendedName>
        <fullName evidence="8">Putative NAD(P)H nitroreductase</fullName>
        <ecNumber evidence="8">1.-.-.-</ecNumber>
    </recommendedName>
</protein>
<feature type="region of interest" description="Disordered" evidence="9">
    <location>
        <begin position="1"/>
        <end position="29"/>
    </location>
</feature>
<dbReference type="SUPFAM" id="SSF55469">
    <property type="entry name" value="FMN-dependent nitroreductase-like"/>
    <property type="match status" value="1"/>
</dbReference>
<comment type="cofactor">
    <cofactor evidence="1 8">
        <name>FMN</name>
        <dbReference type="ChEBI" id="CHEBI:58210"/>
    </cofactor>
</comment>
<dbReference type="RefSeq" id="WP_266346897.1">
    <property type="nucleotide sequence ID" value="NZ_JAPKNG010000001.1"/>
</dbReference>
<dbReference type="PANTHER" id="PTHR43821:SF1">
    <property type="entry name" value="NAD(P)H NITROREDUCTASE YDJA-RELATED"/>
    <property type="match status" value="1"/>
</dbReference>
<dbReference type="InterPro" id="IPR052530">
    <property type="entry name" value="NAD(P)H_nitroreductase"/>
</dbReference>
<proteinExistence type="inferred from homology"/>
<organism evidence="11 12">
    <name type="scientific">Kaistia dalseonensis</name>
    <dbReference type="NCBI Taxonomy" id="410840"/>
    <lineage>
        <taxon>Bacteria</taxon>
        <taxon>Pseudomonadati</taxon>
        <taxon>Pseudomonadota</taxon>
        <taxon>Alphaproteobacteria</taxon>
        <taxon>Hyphomicrobiales</taxon>
        <taxon>Kaistiaceae</taxon>
        <taxon>Kaistia</taxon>
    </lineage>
</organism>
<dbReference type="EMBL" id="JAUSVO010000001">
    <property type="protein sequence ID" value="MDQ0435945.1"/>
    <property type="molecule type" value="Genomic_DNA"/>
</dbReference>
<evidence type="ECO:0000256" key="9">
    <source>
        <dbReference type="SAM" id="MobiDB-lite"/>
    </source>
</evidence>
<evidence type="ECO:0000256" key="5">
    <source>
        <dbReference type="ARBA" id="ARBA00022857"/>
    </source>
</evidence>
<evidence type="ECO:0000259" key="10">
    <source>
        <dbReference type="Pfam" id="PF00881"/>
    </source>
</evidence>
<evidence type="ECO:0000256" key="1">
    <source>
        <dbReference type="ARBA" id="ARBA00001917"/>
    </source>
</evidence>
<keyword evidence="5 8" id="KW-0521">NADP</keyword>
<sequence>MNHVMNHQGTPNHQGSQSHGSTHHGAPAPAPEPIYYDAFELQIAPDMLAKLDMRRSVPMRAFDPAPIPAVELDRMLKIAARSPDHGRLVPWRFIVIEGDARRVAGERFDALYAARNPGLDPSKKDIWTLYMLRAPVTVVVVSRTDPASKIPEWDQMLSAGAAGMNLIHGATALGYAAQWLLKWPGRDGEAAALVGVQPGERVAGFIHLGRQTEKPADRIRPDLATVVTRWTG</sequence>
<dbReference type="InterPro" id="IPR029479">
    <property type="entry name" value="Nitroreductase"/>
</dbReference>
<keyword evidence="3 8" id="KW-0285">Flavoprotein</keyword>